<comment type="caution">
    <text evidence="6">The sequence shown here is derived from an EMBL/GenBank/DDBJ whole genome shotgun (WGS) entry which is preliminary data.</text>
</comment>
<dbReference type="PANTHER" id="PTHR43198">
    <property type="entry name" value="BIFUNCTIONAL TH2 PROTEIN"/>
    <property type="match status" value="1"/>
</dbReference>
<dbReference type="GO" id="GO:0050334">
    <property type="term" value="F:thiaminase activity"/>
    <property type="evidence" value="ECO:0007669"/>
    <property type="project" value="UniProtKB-UniRule"/>
</dbReference>
<dbReference type="InterPro" id="IPR026285">
    <property type="entry name" value="TenA_E"/>
</dbReference>
<comment type="catalytic activity">
    <reaction evidence="2">
        <text>thiamine + H2O = 5-(2-hydroxyethyl)-4-methylthiazole + 4-amino-5-hydroxymethyl-2-methylpyrimidine + H(+)</text>
        <dbReference type="Rhea" id="RHEA:17509"/>
        <dbReference type="ChEBI" id="CHEBI:15377"/>
        <dbReference type="ChEBI" id="CHEBI:15378"/>
        <dbReference type="ChEBI" id="CHEBI:16892"/>
        <dbReference type="ChEBI" id="CHEBI:17957"/>
        <dbReference type="ChEBI" id="CHEBI:18385"/>
        <dbReference type="EC" id="3.5.99.2"/>
    </reaction>
</comment>
<reference evidence="6 7" key="1">
    <citation type="journal article" date="2019" name="Genome Biol. Evol.">
        <title>Day and night: Metabolic profiles and evolutionary relationships of six axenic non-marine cyanobacteria.</title>
        <authorList>
            <person name="Will S.E."/>
            <person name="Henke P."/>
            <person name="Boedeker C."/>
            <person name="Huang S."/>
            <person name="Brinkmann H."/>
            <person name="Rohde M."/>
            <person name="Jarek M."/>
            <person name="Friedl T."/>
            <person name="Seufert S."/>
            <person name="Schumacher M."/>
            <person name="Overmann J."/>
            <person name="Neumann-Schaal M."/>
            <person name="Petersen J."/>
        </authorList>
    </citation>
    <scope>NUCLEOTIDE SEQUENCE [LARGE SCALE GENOMIC DNA]</scope>
    <source>
        <strain evidence="6 7">PCC 6912</strain>
    </source>
</reference>
<evidence type="ECO:0000313" key="7">
    <source>
        <dbReference type="Proteomes" id="UP000268857"/>
    </source>
</evidence>
<keyword evidence="2" id="KW-0784">Thiamine biosynthesis</keyword>
<name>A0A433MY52_CHLFR</name>
<feature type="binding site" evidence="4">
    <location>
        <position position="45"/>
    </location>
    <ligand>
        <name>substrate</name>
    </ligand>
</feature>
<comment type="pathway">
    <text evidence="1 2">Cofactor biosynthesis; thiamine diphosphate biosynthesis.</text>
</comment>
<dbReference type="AlphaFoldDB" id="A0A433MY52"/>
<dbReference type="EMBL" id="RSCJ01000037">
    <property type="protein sequence ID" value="RUR73244.1"/>
    <property type="molecule type" value="Genomic_DNA"/>
</dbReference>
<gene>
    <name evidence="6" type="primary">tenA</name>
    <name evidence="6" type="ORF">PCC6912_57690</name>
</gene>
<dbReference type="CDD" id="cd19357">
    <property type="entry name" value="TenA_E_At3g16990-like"/>
    <property type="match status" value="1"/>
</dbReference>
<feature type="domain" description="Thiaminase-2/PQQC" evidence="5">
    <location>
        <begin position="10"/>
        <end position="205"/>
    </location>
</feature>
<dbReference type="EC" id="3.5.99.2" evidence="2"/>
<comment type="catalytic activity">
    <reaction evidence="2">
        <text>4-amino-5-aminomethyl-2-methylpyrimidine + H2O = 4-amino-5-hydroxymethyl-2-methylpyrimidine + NH4(+)</text>
        <dbReference type="Rhea" id="RHEA:31799"/>
        <dbReference type="ChEBI" id="CHEBI:15377"/>
        <dbReference type="ChEBI" id="CHEBI:16892"/>
        <dbReference type="ChEBI" id="CHEBI:28938"/>
        <dbReference type="ChEBI" id="CHEBI:63416"/>
        <dbReference type="EC" id="3.5.99.2"/>
    </reaction>
</comment>
<sequence>MSFTCNQILQKHTDIWHEATVHPFLENCKSGTIQPHQFNTWLVQDYLFVIDFTRMLARVLASAPPQHFDVILSGLAALKDELNWFKEKVAERQLNLATEKQPTCEQYCKYMHSLADMPYPVQATALWAIEFAYNQGWQLPGAMPAPYKEFADRWGNSDFTAYVKLLEQQADQVLQTASDSIQNQAEETFVKVAKFEKDFWQMAFNAVQ</sequence>
<dbReference type="GO" id="GO:0009228">
    <property type="term" value="P:thiamine biosynthetic process"/>
    <property type="evidence" value="ECO:0007669"/>
    <property type="project" value="UniProtKB-KW"/>
</dbReference>
<evidence type="ECO:0000256" key="4">
    <source>
        <dbReference type="PIRSR" id="PIRSR003170-2"/>
    </source>
</evidence>
<feature type="active site" description="Proton donor" evidence="3">
    <location>
        <position position="196"/>
    </location>
</feature>
<keyword evidence="7" id="KW-1185">Reference proteome</keyword>
<evidence type="ECO:0000256" key="1">
    <source>
        <dbReference type="ARBA" id="ARBA00004948"/>
    </source>
</evidence>
<keyword evidence="2 6" id="KW-0378">Hydrolase</keyword>
<dbReference type="STRING" id="211165.GCA_000317285_02929"/>
<evidence type="ECO:0000256" key="2">
    <source>
        <dbReference type="PIRNR" id="PIRNR003170"/>
    </source>
</evidence>
<dbReference type="RefSeq" id="WP_016872792.1">
    <property type="nucleotide sequence ID" value="NZ_AJLN01000081.1"/>
</dbReference>
<proteinExistence type="inferred from homology"/>
<dbReference type="GO" id="GO:0005829">
    <property type="term" value="C:cytosol"/>
    <property type="evidence" value="ECO:0007669"/>
    <property type="project" value="TreeGrafter"/>
</dbReference>
<feature type="binding site" evidence="4">
    <location>
        <position position="130"/>
    </location>
    <ligand>
        <name>substrate</name>
    </ligand>
</feature>
<dbReference type="OrthoDB" id="517083at2"/>
<dbReference type="InterPro" id="IPR004305">
    <property type="entry name" value="Thiaminase-2/PQQC"/>
</dbReference>
<dbReference type="Pfam" id="PF03070">
    <property type="entry name" value="TENA_THI-4"/>
    <property type="match status" value="1"/>
</dbReference>
<organism evidence="6 7">
    <name type="scientific">Chlorogloeopsis fritschii PCC 6912</name>
    <dbReference type="NCBI Taxonomy" id="211165"/>
    <lineage>
        <taxon>Bacteria</taxon>
        <taxon>Bacillati</taxon>
        <taxon>Cyanobacteriota</taxon>
        <taxon>Cyanophyceae</taxon>
        <taxon>Nostocales</taxon>
        <taxon>Chlorogloeopsidaceae</taxon>
        <taxon>Chlorogloeopsis</taxon>
    </lineage>
</organism>
<dbReference type="SUPFAM" id="SSF48613">
    <property type="entry name" value="Heme oxygenase-like"/>
    <property type="match status" value="1"/>
</dbReference>
<dbReference type="InterPro" id="IPR016084">
    <property type="entry name" value="Haem_Oase-like_multi-hlx"/>
</dbReference>
<evidence type="ECO:0000259" key="5">
    <source>
        <dbReference type="Pfam" id="PF03070"/>
    </source>
</evidence>
<dbReference type="PANTHER" id="PTHR43198:SF5">
    <property type="entry name" value="BIFUNCTIONAL TENA-E PROTEIN"/>
    <property type="match status" value="1"/>
</dbReference>
<evidence type="ECO:0000313" key="6">
    <source>
        <dbReference type="EMBL" id="RUR73244.1"/>
    </source>
</evidence>
<dbReference type="InterPro" id="IPR050967">
    <property type="entry name" value="Thiamine_Salvage_TenA"/>
</dbReference>
<dbReference type="UniPathway" id="UPA00060"/>
<accession>A0A433MY52</accession>
<comment type="function">
    <text evidence="2">Catalyzes an amino-pyrimidine hydrolysis reaction at the C5' of the pyrimidine moiety of thiamine compounds, a reaction that is part of a thiamine salvage pathway. Thus, catalyzes the conversion of 4-amino-5-aminomethyl-2-methylpyrimidine to 4-amino-5-hydroxymethyl-2-methylpyrimidine (HMP).</text>
</comment>
<comment type="similarity">
    <text evidence="2">Belongs to the TenA family.</text>
</comment>
<dbReference type="PIRSF" id="PIRSF003170">
    <property type="entry name" value="Pet18p"/>
    <property type="match status" value="1"/>
</dbReference>
<feature type="binding site" evidence="4">
    <location>
        <position position="81"/>
    </location>
    <ligand>
        <name>substrate</name>
    </ligand>
</feature>
<dbReference type="GO" id="GO:0009229">
    <property type="term" value="P:thiamine diphosphate biosynthetic process"/>
    <property type="evidence" value="ECO:0007669"/>
    <property type="project" value="UniProtKB-UniPathway"/>
</dbReference>
<dbReference type="Gene3D" id="1.20.910.10">
    <property type="entry name" value="Heme oxygenase-like"/>
    <property type="match status" value="1"/>
</dbReference>
<dbReference type="Proteomes" id="UP000268857">
    <property type="component" value="Unassembled WGS sequence"/>
</dbReference>
<evidence type="ECO:0000256" key="3">
    <source>
        <dbReference type="PIRSR" id="PIRSR003170-1"/>
    </source>
</evidence>
<protein>
    <recommendedName>
        <fullName evidence="2">Aminopyrimidine aminohydrolase</fullName>
        <ecNumber evidence="2">3.5.99.2</ecNumber>
    </recommendedName>
</protein>